<dbReference type="InterPro" id="IPR030374">
    <property type="entry name" value="PABS"/>
</dbReference>
<comment type="caution">
    <text evidence="8">The sequence shown here is derived from an EMBL/GenBank/DDBJ whole genome shotgun (WGS) entry which is preliminary data.</text>
</comment>
<keyword evidence="4 5" id="KW-0620">Polyamine biosynthesis</keyword>
<name>A0ABU9J125_9GAMM</name>
<sequence length="1021" mass="108892">MKARAGGLMLWLFLASGFAGLVYQSLWSHYLGLVLGHAAYAQSLVLAIFMGGMALGAWAASRGMARWRRLLWMYAVAEGLIGLFGLGFHRVFEGYARASQLHVLPWLGESPWAHAYPWLSCILLLLPACVLLGATFPLLSAGYLRAAPDDAGRALGGLYFSNSLGAALGALAATFALLPALGMPGTLKVAGALNLAVAAGAWWLSRRLGESPSSSADERVAPTETSTATAANAGGGMAPFALTMVALLSSACSFVYEIGWIRLLNQALGTTLHAFELMLAAFLLGLALGGWWVRRRAARLADPLRTAGLAQVAMGVAALLSVVAFAQSFRWVGALMGALARNDGGYALFALGSAGIALLVMLPATFFAGMTLPLFTLAWLRAGRGEAGIGRLYAANTVGAIVGVMLMLHLLIPAIGVRWGLMLAALGDVLLGFWLLARSEREASPRHVAVAATAAAAALLLGVLVGRPDPREQAGGVFRTGTARLDESNEVVFLRDGKTATVSVVRSAHHRSAALATNGKSDAAMTLDMLTPPTGDELTMVALGALPLAVHPSPRTVGVIGWGSGLTTHTLLGSPVVERVETVEIEPAIHAAARRFGARVARAYDDPRSSVHFDDARRFFAGSQRRYDVIVSEPSNPWVSGVANLFTREFYAFLRGRLAEDGVLVQWMQTYEIDDALLASMLAALQSEFPEVDLYLSHDVDLIVVAHAGRRHDPDARRWDHPALREELARVGLHGADALALRHIGDGRVAALFTRAMAAPAHSDYTQHVALRAPATRFRRDFSQTLQQLADNGLPVLDLLTGRSPVPADAVVKALPEHRFTLGHRHAGLAAALLRGEYVHPIERATLPVALGMAVETLRGLSADAPQDEALWMEAAAQVAEATLGWLPAADLQGVWIAPAWWQGDEAPPALEQVMALYRAAARRDPAAMRQAGEAVLRSPAGITPRVREHALVIAQLGAIGMRDFAAVERLHRDHGDQVAQQERFRMARHLIRVWAMGEGRFGPAAVAPGDDRRQGAAPVP</sequence>
<comment type="similarity">
    <text evidence="1">Belongs to the spermidine/spermine synthase family.</text>
</comment>
<dbReference type="PROSITE" id="PS51006">
    <property type="entry name" value="PABS_2"/>
    <property type="match status" value="1"/>
</dbReference>
<feature type="transmembrane region" description="Helical" evidence="6">
    <location>
        <begin position="240"/>
        <end position="261"/>
    </location>
</feature>
<feature type="transmembrane region" description="Helical" evidence="6">
    <location>
        <begin position="187"/>
        <end position="205"/>
    </location>
</feature>
<feature type="transmembrane region" description="Helical" evidence="6">
    <location>
        <begin position="392"/>
        <end position="412"/>
    </location>
</feature>
<feature type="transmembrane region" description="Helical" evidence="6">
    <location>
        <begin position="347"/>
        <end position="380"/>
    </location>
</feature>
<dbReference type="InterPro" id="IPR001045">
    <property type="entry name" value="Spermi_synthase"/>
</dbReference>
<keyword evidence="3" id="KW-0745">Spermidine biosynthesis</keyword>
<dbReference type="Gene3D" id="3.40.50.150">
    <property type="entry name" value="Vaccinia Virus protein VP39"/>
    <property type="match status" value="1"/>
</dbReference>
<feature type="transmembrane region" description="Helical" evidence="6">
    <location>
        <begin position="418"/>
        <end position="436"/>
    </location>
</feature>
<reference evidence="8 9" key="1">
    <citation type="submission" date="2024-04" db="EMBL/GenBank/DDBJ databases">
        <title>Draft genome sequence of Pseudoxanthomonas putridarboris WD12.</title>
        <authorList>
            <person name="Oh J."/>
        </authorList>
    </citation>
    <scope>NUCLEOTIDE SEQUENCE [LARGE SCALE GENOMIC DNA]</scope>
    <source>
        <strain evidence="8 9">WD12</strain>
    </source>
</reference>
<feature type="transmembrane region" description="Helical" evidence="6">
    <location>
        <begin position="40"/>
        <end position="59"/>
    </location>
</feature>
<feature type="transmembrane region" description="Helical" evidence="6">
    <location>
        <begin position="448"/>
        <end position="466"/>
    </location>
</feature>
<evidence type="ECO:0000256" key="3">
    <source>
        <dbReference type="ARBA" id="ARBA00023066"/>
    </source>
</evidence>
<dbReference type="Proteomes" id="UP001459204">
    <property type="component" value="Unassembled WGS sequence"/>
</dbReference>
<evidence type="ECO:0000256" key="1">
    <source>
        <dbReference type="ARBA" id="ARBA00007867"/>
    </source>
</evidence>
<accession>A0ABU9J125</accession>
<dbReference type="InterPro" id="IPR036259">
    <property type="entry name" value="MFS_trans_sf"/>
</dbReference>
<keyword evidence="6" id="KW-1133">Transmembrane helix</keyword>
<keyword evidence="6" id="KW-0472">Membrane</keyword>
<dbReference type="RefSeq" id="WP_341726122.1">
    <property type="nucleotide sequence ID" value="NZ_JBBWWT010000004.1"/>
</dbReference>
<feature type="transmembrane region" description="Helical" evidence="6">
    <location>
        <begin position="306"/>
        <end position="327"/>
    </location>
</feature>
<evidence type="ECO:0000259" key="7">
    <source>
        <dbReference type="PROSITE" id="PS51006"/>
    </source>
</evidence>
<keyword evidence="6" id="KW-0812">Transmembrane</keyword>
<dbReference type="SUPFAM" id="SSF103473">
    <property type="entry name" value="MFS general substrate transporter"/>
    <property type="match status" value="1"/>
</dbReference>
<gene>
    <name evidence="8" type="ORF">AAD027_11270</name>
</gene>
<dbReference type="PANTHER" id="PTHR11558">
    <property type="entry name" value="SPERMIDINE/SPERMINE SYNTHASE"/>
    <property type="match status" value="1"/>
</dbReference>
<feature type="transmembrane region" description="Helical" evidence="6">
    <location>
        <begin position="159"/>
        <end position="181"/>
    </location>
</feature>
<feature type="domain" description="PABS" evidence="7">
    <location>
        <begin position="475"/>
        <end position="715"/>
    </location>
</feature>
<feature type="transmembrane region" description="Helical" evidence="6">
    <location>
        <begin position="71"/>
        <end position="92"/>
    </location>
</feature>
<dbReference type="NCBIfam" id="NF037959">
    <property type="entry name" value="MFS_SpdSyn"/>
    <property type="match status" value="2"/>
</dbReference>
<dbReference type="EMBL" id="JBBWWT010000004">
    <property type="protein sequence ID" value="MEL1264944.1"/>
    <property type="molecule type" value="Genomic_DNA"/>
</dbReference>
<dbReference type="InterPro" id="IPR029063">
    <property type="entry name" value="SAM-dependent_MTases_sf"/>
</dbReference>
<protein>
    <submittedName>
        <fullName evidence="8">Fused MFS/spermidine synthase</fullName>
    </submittedName>
</protein>
<dbReference type="PANTHER" id="PTHR11558:SF11">
    <property type="entry name" value="SPERMIDINE SYNTHASE"/>
    <property type="match status" value="1"/>
</dbReference>
<organism evidence="8 9">
    <name type="scientific">Pseudoxanthomonas putridarboris</name>
    <dbReference type="NCBI Taxonomy" id="752605"/>
    <lineage>
        <taxon>Bacteria</taxon>
        <taxon>Pseudomonadati</taxon>
        <taxon>Pseudomonadota</taxon>
        <taxon>Gammaproteobacteria</taxon>
        <taxon>Lysobacterales</taxon>
        <taxon>Lysobacteraceae</taxon>
        <taxon>Pseudoxanthomonas</taxon>
    </lineage>
</organism>
<evidence type="ECO:0000256" key="6">
    <source>
        <dbReference type="SAM" id="Phobius"/>
    </source>
</evidence>
<evidence type="ECO:0000313" key="9">
    <source>
        <dbReference type="Proteomes" id="UP001459204"/>
    </source>
</evidence>
<feature type="transmembrane region" description="Helical" evidence="6">
    <location>
        <begin position="115"/>
        <end position="139"/>
    </location>
</feature>
<feature type="transmembrane region" description="Helical" evidence="6">
    <location>
        <begin position="273"/>
        <end position="294"/>
    </location>
</feature>
<proteinExistence type="inferred from homology"/>
<evidence type="ECO:0000256" key="4">
    <source>
        <dbReference type="ARBA" id="ARBA00023115"/>
    </source>
</evidence>
<dbReference type="Pfam" id="PF01564">
    <property type="entry name" value="Spermine_synth"/>
    <property type="match status" value="1"/>
</dbReference>
<evidence type="ECO:0000313" key="8">
    <source>
        <dbReference type="EMBL" id="MEL1264944.1"/>
    </source>
</evidence>
<evidence type="ECO:0000256" key="2">
    <source>
        <dbReference type="ARBA" id="ARBA00022679"/>
    </source>
</evidence>
<keyword evidence="9" id="KW-1185">Reference proteome</keyword>
<evidence type="ECO:0000256" key="5">
    <source>
        <dbReference type="PROSITE-ProRule" id="PRU00354"/>
    </source>
</evidence>
<comment type="caution">
    <text evidence="5">Lacks conserved residue(s) required for the propagation of feature annotation.</text>
</comment>
<keyword evidence="2 5" id="KW-0808">Transferase</keyword>
<dbReference type="SUPFAM" id="SSF53335">
    <property type="entry name" value="S-adenosyl-L-methionine-dependent methyltransferases"/>
    <property type="match status" value="1"/>
</dbReference>